<dbReference type="AlphaFoldDB" id="A0A127PG20"/>
<proteinExistence type="predicted"/>
<evidence type="ECO:0000256" key="1">
    <source>
        <dbReference type="SAM" id="MobiDB-lite"/>
    </source>
</evidence>
<evidence type="ECO:0000313" key="3">
    <source>
        <dbReference type="Proteomes" id="UP000072421"/>
    </source>
</evidence>
<sequence>MLLATTVLGNGNLANGNGENPTVSALGNAAVEGSGTATSKAPRTRVECRIAQCATAKHPKLCATSSVFSPSPATSLSIADTQSSQIA</sequence>
<organism evidence="2">
    <name type="scientific">Collimonas fungivorans</name>
    <dbReference type="NCBI Taxonomy" id="158899"/>
    <lineage>
        <taxon>Bacteria</taxon>
        <taxon>Pseudomonadati</taxon>
        <taxon>Pseudomonadota</taxon>
        <taxon>Betaproteobacteria</taxon>
        <taxon>Burkholderiales</taxon>
        <taxon>Oxalobacteraceae</taxon>
        <taxon>Collimonas</taxon>
    </lineage>
</organism>
<feature type="region of interest" description="Disordered" evidence="1">
    <location>
        <begin position="68"/>
        <end position="87"/>
    </location>
</feature>
<dbReference type="Proteomes" id="UP000072421">
    <property type="component" value="Chromosome"/>
</dbReference>
<reference evidence="2 3" key="1">
    <citation type="submission" date="2015-11" db="EMBL/GenBank/DDBJ databases">
        <title>Exploring the genomic traits of fungus-feeding bacterial genus Collimonas.</title>
        <authorList>
            <person name="Song C."/>
            <person name="Schmidt R."/>
            <person name="de Jager V."/>
            <person name="Krzyzanowska D."/>
            <person name="Jongedijk E."/>
            <person name="Cankar K."/>
            <person name="Beekwilder J."/>
            <person name="van Veen A."/>
            <person name="de Boer W."/>
            <person name="van Veen J.A."/>
            <person name="Garbeva P."/>
        </authorList>
    </citation>
    <scope>NUCLEOTIDE SEQUENCE [LARGE SCALE GENOMIC DNA]</scope>
    <source>
        <strain evidence="2 3">Ter6</strain>
    </source>
</reference>
<gene>
    <name evidence="2" type="ORF">CFter6_4074</name>
</gene>
<dbReference type="EMBL" id="CP013232">
    <property type="protein sequence ID" value="AMO96683.1"/>
    <property type="molecule type" value="Genomic_DNA"/>
</dbReference>
<accession>A0A127PG20</accession>
<dbReference type="PATRIC" id="fig|158899.10.peg.4039"/>
<evidence type="ECO:0000313" key="2">
    <source>
        <dbReference type="EMBL" id="AMO96683.1"/>
    </source>
</evidence>
<protein>
    <submittedName>
        <fullName evidence="2">Uncharacterized protein</fullName>
    </submittedName>
</protein>
<name>A0A127PG20_9BURK</name>